<proteinExistence type="predicted"/>
<dbReference type="Proteomes" id="UP001590951">
    <property type="component" value="Unassembled WGS sequence"/>
</dbReference>
<protein>
    <submittedName>
        <fullName evidence="2">Uncharacterized protein</fullName>
    </submittedName>
</protein>
<evidence type="ECO:0000313" key="3">
    <source>
        <dbReference type="Proteomes" id="UP001590951"/>
    </source>
</evidence>
<gene>
    <name evidence="2" type="ORF">ABVK25_007476</name>
</gene>
<feature type="region of interest" description="Disordered" evidence="1">
    <location>
        <begin position="1"/>
        <end position="20"/>
    </location>
</feature>
<evidence type="ECO:0000256" key="1">
    <source>
        <dbReference type="SAM" id="MobiDB-lite"/>
    </source>
</evidence>
<comment type="caution">
    <text evidence="2">The sequence shown here is derived from an EMBL/GenBank/DDBJ whole genome shotgun (WGS) entry which is preliminary data.</text>
</comment>
<organism evidence="2 3">
    <name type="scientific">Lepraria finkii</name>
    <dbReference type="NCBI Taxonomy" id="1340010"/>
    <lineage>
        <taxon>Eukaryota</taxon>
        <taxon>Fungi</taxon>
        <taxon>Dikarya</taxon>
        <taxon>Ascomycota</taxon>
        <taxon>Pezizomycotina</taxon>
        <taxon>Lecanoromycetes</taxon>
        <taxon>OSLEUM clade</taxon>
        <taxon>Lecanoromycetidae</taxon>
        <taxon>Lecanorales</taxon>
        <taxon>Lecanorineae</taxon>
        <taxon>Stereocaulaceae</taxon>
        <taxon>Lepraria</taxon>
    </lineage>
</organism>
<accession>A0ABR4B349</accession>
<evidence type="ECO:0000313" key="2">
    <source>
        <dbReference type="EMBL" id="KAL2052317.1"/>
    </source>
</evidence>
<reference evidence="2 3" key="1">
    <citation type="submission" date="2024-09" db="EMBL/GenBank/DDBJ databases">
        <title>Rethinking Asexuality: The Enigmatic Case of Functional Sexual Genes in Lepraria (Stereocaulaceae).</title>
        <authorList>
            <person name="Doellman M."/>
            <person name="Sun Y."/>
            <person name="Barcenas-Pena A."/>
            <person name="Lumbsch H.T."/>
            <person name="Grewe F."/>
        </authorList>
    </citation>
    <scope>NUCLEOTIDE SEQUENCE [LARGE SCALE GENOMIC DNA]</scope>
    <source>
        <strain evidence="2 3">Grewe 0041</strain>
    </source>
</reference>
<dbReference type="EMBL" id="JBHFEH010000028">
    <property type="protein sequence ID" value="KAL2052317.1"/>
    <property type="molecule type" value="Genomic_DNA"/>
</dbReference>
<keyword evidence="3" id="KW-1185">Reference proteome</keyword>
<sequence length="251" mass="27230">MASATDQESPEGSTGASWTPLSRTYMANTNENGGSGPTIAGNGSPLQMEHLQLVMVFQAPMKTQILAQLHLHLLGGLLALTRVFQDPLRVATTVYQRLEAAILGRPSRQAHLASADLTTVTMTTQYTVTILKSLKQVTQPVPPMLRYPVLPLSTVQQRLRRLPSMGQCQAALLPMPLLAADVRNAVKSLEPLLQASSGIGSLYGIGTQGGPLERVAISPKVPIHLLRRLPLSPLPGRINIPVQFYEHHLQY</sequence>
<name>A0ABR4B349_9LECA</name>